<accession>A0ABD2Q2P3</accession>
<organism evidence="1 2">
    <name type="scientific">Cichlidogyrus casuarinus</name>
    <dbReference type="NCBI Taxonomy" id="1844966"/>
    <lineage>
        <taxon>Eukaryota</taxon>
        <taxon>Metazoa</taxon>
        <taxon>Spiralia</taxon>
        <taxon>Lophotrochozoa</taxon>
        <taxon>Platyhelminthes</taxon>
        <taxon>Monogenea</taxon>
        <taxon>Monopisthocotylea</taxon>
        <taxon>Dactylogyridea</taxon>
        <taxon>Ancyrocephalidae</taxon>
        <taxon>Cichlidogyrus</taxon>
    </lineage>
</organism>
<gene>
    <name evidence="1" type="ORF">Ciccas_007572</name>
</gene>
<keyword evidence="2" id="KW-1185">Reference proteome</keyword>
<comment type="caution">
    <text evidence="1">The sequence shown here is derived from an EMBL/GenBank/DDBJ whole genome shotgun (WGS) entry which is preliminary data.</text>
</comment>
<evidence type="ECO:0000313" key="1">
    <source>
        <dbReference type="EMBL" id="KAL3313824.1"/>
    </source>
</evidence>
<sequence length="116" mass="13277">AIEFLTNPDSKVLSDEDRKHAELLIRRLFNRLYEDESAREKNTNDEPEAQTILERFYAATKREVCPISSWEFNTLGSELTVLKGSKQLGPKLQCIYKALLSVRPTSIDSERVFSVA</sequence>
<dbReference type="Proteomes" id="UP001626550">
    <property type="component" value="Unassembled WGS sequence"/>
</dbReference>
<reference evidence="1 2" key="1">
    <citation type="submission" date="2024-11" db="EMBL/GenBank/DDBJ databases">
        <title>Adaptive evolution of stress response genes in parasites aligns with host niche diversity.</title>
        <authorList>
            <person name="Hahn C."/>
            <person name="Resl P."/>
        </authorList>
    </citation>
    <scope>NUCLEOTIDE SEQUENCE [LARGE SCALE GENOMIC DNA]</scope>
    <source>
        <strain evidence="1">EGGRZ-B1_66</strain>
        <tissue evidence="1">Body</tissue>
    </source>
</reference>
<feature type="non-terminal residue" evidence="1">
    <location>
        <position position="116"/>
    </location>
</feature>
<dbReference type="EMBL" id="JBJKFK010001181">
    <property type="protein sequence ID" value="KAL3313824.1"/>
    <property type="molecule type" value="Genomic_DNA"/>
</dbReference>
<dbReference type="AlphaFoldDB" id="A0ABD2Q2P3"/>
<evidence type="ECO:0008006" key="3">
    <source>
        <dbReference type="Google" id="ProtNLM"/>
    </source>
</evidence>
<name>A0ABD2Q2P3_9PLAT</name>
<proteinExistence type="predicted"/>
<evidence type="ECO:0000313" key="2">
    <source>
        <dbReference type="Proteomes" id="UP001626550"/>
    </source>
</evidence>
<protein>
    <recommendedName>
        <fullName evidence="3">HAT C-terminal dimerisation domain-containing protein</fullName>
    </recommendedName>
</protein>
<feature type="non-terminal residue" evidence="1">
    <location>
        <position position="1"/>
    </location>
</feature>